<dbReference type="Gene3D" id="3.40.630.30">
    <property type="match status" value="1"/>
</dbReference>
<keyword evidence="1 4" id="KW-0808">Transferase</keyword>
<dbReference type="InterPro" id="IPR050832">
    <property type="entry name" value="Bact_Acetyltransf"/>
</dbReference>
<evidence type="ECO:0000256" key="2">
    <source>
        <dbReference type="ARBA" id="ARBA00023315"/>
    </source>
</evidence>
<accession>A0ABV8HY37</accession>
<organism evidence="4 5">
    <name type="scientific">Streptomyces polygonati</name>
    <dbReference type="NCBI Taxonomy" id="1617087"/>
    <lineage>
        <taxon>Bacteria</taxon>
        <taxon>Bacillati</taxon>
        <taxon>Actinomycetota</taxon>
        <taxon>Actinomycetes</taxon>
        <taxon>Kitasatosporales</taxon>
        <taxon>Streptomycetaceae</taxon>
        <taxon>Streptomyces</taxon>
    </lineage>
</organism>
<dbReference type="RefSeq" id="WP_386436495.1">
    <property type="nucleotide sequence ID" value="NZ_JBHSBB010000030.1"/>
</dbReference>
<feature type="domain" description="N-acetyltransferase" evidence="3">
    <location>
        <begin position="26"/>
        <end position="183"/>
    </location>
</feature>
<evidence type="ECO:0000256" key="1">
    <source>
        <dbReference type="ARBA" id="ARBA00022679"/>
    </source>
</evidence>
<evidence type="ECO:0000259" key="3">
    <source>
        <dbReference type="PROSITE" id="PS51186"/>
    </source>
</evidence>
<dbReference type="GO" id="GO:0016746">
    <property type="term" value="F:acyltransferase activity"/>
    <property type="evidence" value="ECO:0007669"/>
    <property type="project" value="UniProtKB-KW"/>
</dbReference>
<sequence>MTTVIEDSCGSPATWLRSGPPPTAPWYVGPAHPADRPEVVALFAACSPETVRLRFFGQLREWPRDYLASALSASPEEHDAVVAYDPHRANVLGLASLAAPSACPPGIGELGVLVADAWQRQGVGAALLDLLLTRARARGVERVAASVLPGRSALLAALARRVEPDSFLHSRDSLTGIYKLTRRA</sequence>
<gene>
    <name evidence="4" type="ORF">ACFO3J_30895</name>
</gene>
<evidence type="ECO:0000313" key="4">
    <source>
        <dbReference type="EMBL" id="MFC4035844.1"/>
    </source>
</evidence>
<dbReference type="InterPro" id="IPR016181">
    <property type="entry name" value="Acyl_CoA_acyltransferase"/>
</dbReference>
<dbReference type="CDD" id="cd04301">
    <property type="entry name" value="NAT_SF"/>
    <property type="match status" value="1"/>
</dbReference>
<dbReference type="EC" id="2.3.-.-" evidence="4"/>
<dbReference type="EMBL" id="JBHSBB010000030">
    <property type="protein sequence ID" value="MFC4035844.1"/>
    <property type="molecule type" value="Genomic_DNA"/>
</dbReference>
<proteinExistence type="predicted"/>
<dbReference type="PANTHER" id="PTHR43877">
    <property type="entry name" value="AMINOALKYLPHOSPHONATE N-ACETYLTRANSFERASE-RELATED-RELATED"/>
    <property type="match status" value="1"/>
</dbReference>
<dbReference type="SUPFAM" id="SSF55729">
    <property type="entry name" value="Acyl-CoA N-acyltransferases (Nat)"/>
    <property type="match status" value="1"/>
</dbReference>
<protein>
    <submittedName>
        <fullName evidence="4">GNAT family N-acetyltransferase</fullName>
        <ecNumber evidence="4">2.3.-.-</ecNumber>
    </submittedName>
</protein>
<keyword evidence="2 4" id="KW-0012">Acyltransferase</keyword>
<comment type="caution">
    <text evidence="4">The sequence shown here is derived from an EMBL/GenBank/DDBJ whole genome shotgun (WGS) entry which is preliminary data.</text>
</comment>
<reference evidence="5" key="1">
    <citation type="journal article" date="2019" name="Int. J. Syst. Evol. Microbiol.">
        <title>The Global Catalogue of Microorganisms (GCM) 10K type strain sequencing project: providing services to taxonomists for standard genome sequencing and annotation.</title>
        <authorList>
            <consortium name="The Broad Institute Genomics Platform"/>
            <consortium name="The Broad Institute Genome Sequencing Center for Infectious Disease"/>
            <person name="Wu L."/>
            <person name="Ma J."/>
        </authorList>
    </citation>
    <scope>NUCLEOTIDE SEQUENCE [LARGE SCALE GENOMIC DNA]</scope>
    <source>
        <strain evidence="5">CGMCC 4.7237</strain>
    </source>
</reference>
<name>A0ABV8HY37_9ACTN</name>
<dbReference type="Proteomes" id="UP001595765">
    <property type="component" value="Unassembled WGS sequence"/>
</dbReference>
<keyword evidence="5" id="KW-1185">Reference proteome</keyword>
<evidence type="ECO:0000313" key="5">
    <source>
        <dbReference type="Proteomes" id="UP001595765"/>
    </source>
</evidence>
<dbReference type="Pfam" id="PF00583">
    <property type="entry name" value="Acetyltransf_1"/>
    <property type="match status" value="1"/>
</dbReference>
<dbReference type="PROSITE" id="PS51186">
    <property type="entry name" value="GNAT"/>
    <property type="match status" value="1"/>
</dbReference>
<dbReference type="InterPro" id="IPR000182">
    <property type="entry name" value="GNAT_dom"/>
</dbReference>